<comment type="similarity">
    <text evidence="1 11">Belongs to the peptidase M1 family.</text>
</comment>
<feature type="chain" id="PRO_5003265168" description="Aminopeptidase" evidence="12">
    <location>
        <begin position="22"/>
        <end position="899"/>
    </location>
</feature>
<dbReference type="KEGG" id="dpp:DICPUDRAFT_47371"/>
<dbReference type="PANTHER" id="PTHR11533:SF174">
    <property type="entry name" value="PUROMYCIN-SENSITIVE AMINOPEPTIDASE-RELATED"/>
    <property type="match status" value="1"/>
</dbReference>
<feature type="domain" description="Aminopeptidase N-like N-terminal" evidence="15">
    <location>
        <begin position="48"/>
        <end position="229"/>
    </location>
</feature>
<dbReference type="InParanoid" id="F0ZJ98"/>
<dbReference type="InterPro" id="IPR027268">
    <property type="entry name" value="Peptidase_M4/M1_CTD_sf"/>
</dbReference>
<dbReference type="VEuPathDB" id="AmoebaDB:DICPUDRAFT_47371"/>
<dbReference type="GeneID" id="10500367"/>
<keyword evidence="3 11" id="KW-0645">Protease</keyword>
<protein>
    <recommendedName>
        <fullName evidence="11">Aminopeptidase</fullName>
        <ecNumber evidence="11">3.4.11.-</ecNumber>
    </recommendedName>
</protein>
<feature type="domain" description="Peptidase M1 membrane alanine aminopeptidase" evidence="13">
    <location>
        <begin position="266"/>
        <end position="482"/>
    </location>
</feature>
<dbReference type="OrthoDB" id="15827at2759"/>
<dbReference type="GO" id="GO:0043171">
    <property type="term" value="P:peptide catabolic process"/>
    <property type="evidence" value="ECO:0000318"/>
    <property type="project" value="GO_Central"/>
</dbReference>
<evidence type="ECO:0000256" key="6">
    <source>
        <dbReference type="ARBA" id="ARBA00022833"/>
    </source>
</evidence>
<feature type="active site" description="Proton acceptor" evidence="8">
    <location>
        <position position="337"/>
    </location>
</feature>
<keyword evidence="5 11" id="KW-0378">Hydrolase</keyword>
<evidence type="ECO:0000259" key="13">
    <source>
        <dbReference type="Pfam" id="PF01433"/>
    </source>
</evidence>
<evidence type="ECO:0000256" key="9">
    <source>
        <dbReference type="PIRSR" id="PIRSR634016-3"/>
    </source>
</evidence>
<evidence type="ECO:0000313" key="16">
    <source>
        <dbReference type="EMBL" id="EGC35999.1"/>
    </source>
</evidence>
<evidence type="ECO:0000256" key="8">
    <source>
        <dbReference type="PIRSR" id="PIRSR634016-1"/>
    </source>
</evidence>
<feature type="signal peptide" evidence="12">
    <location>
        <begin position="1"/>
        <end position="21"/>
    </location>
</feature>
<dbReference type="RefSeq" id="XP_003287500.1">
    <property type="nucleotide sequence ID" value="XM_003287452.1"/>
</dbReference>
<keyword evidence="6 9" id="KW-0862">Zinc</keyword>
<keyword evidence="17" id="KW-1185">Reference proteome</keyword>
<evidence type="ECO:0000256" key="3">
    <source>
        <dbReference type="ARBA" id="ARBA00022670"/>
    </source>
</evidence>
<feature type="binding site" evidence="9">
    <location>
        <position position="359"/>
    </location>
    <ligand>
        <name>Zn(2+)</name>
        <dbReference type="ChEBI" id="CHEBI:29105"/>
        <note>catalytic</note>
    </ligand>
</feature>
<evidence type="ECO:0000256" key="11">
    <source>
        <dbReference type="RuleBase" id="RU364040"/>
    </source>
</evidence>
<dbReference type="GO" id="GO:0070006">
    <property type="term" value="F:metalloaminopeptidase activity"/>
    <property type="evidence" value="ECO:0000318"/>
    <property type="project" value="GO_Central"/>
</dbReference>
<dbReference type="Gene3D" id="2.60.40.1730">
    <property type="entry name" value="tricorn interacting facor f3 domain"/>
    <property type="match status" value="1"/>
</dbReference>
<evidence type="ECO:0000256" key="5">
    <source>
        <dbReference type="ARBA" id="ARBA00022801"/>
    </source>
</evidence>
<name>F0ZJ98_DICPU</name>
<dbReference type="GO" id="GO:0006508">
    <property type="term" value="P:proteolysis"/>
    <property type="evidence" value="ECO:0000318"/>
    <property type="project" value="GO_Central"/>
</dbReference>
<dbReference type="OMA" id="DAWIETS"/>
<evidence type="ECO:0000259" key="14">
    <source>
        <dbReference type="Pfam" id="PF11838"/>
    </source>
</evidence>
<keyword evidence="12" id="KW-0732">Signal</keyword>
<dbReference type="SUPFAM" id="SSF63737">
    <property type="entry name" value="Leukotriene A4 hydrolase N-terminal domain"/>
    <property type="match status" value="1"/>
</dbReference>
<organism evidence="16 17">
    <name type="scientific">Dictyostelium purpureum</name>
    <name type="common">Slime mold</name>
    <dbReference type="NCBI Taxonomy" id="5786"/>
    <lineage>
        <taxon>Eukaryota</taxon>
        <taxon>Amoebozoa</taxon>
        <taxon>Evosea</taxon>
        <taxon>Eumycetozoa</taxon>
        <taxon>Dictyostelia</taxon>
        <taxon>Dictyosteliales</taxon>
        <taxon>Dictyosteliaceae</taxon>
        <taxon>Dictyostelium</taxon>
    </lineage>
</organism>
<comment type="cofactor">
    <cofactor evidence="9 11">
        <name>Zn(2+)</name>
        <dbReference type="ChEBI" id="CHEBI:29105"/>
    </cofactor>
    <text evidence="9 11">Binds 1 zinc ion per subunit.</text>
</comment>
<dbReference type="Gene3D" id="1.25.50.20">
    <property type="match status" value="1"/>
</dbReference>
<feature type="binding site" evidence="9">
    <location>
        <position position="336"/>
    </location>
    <ligand>
        <name>Zn(2+)</name>
        <dbReference type="ChEBI" id="CHEBI:29105"/>
        <note>catalytic</note>
    </ligand>
</feature>
<dbReference type="InterPro" id="IPR042097">
    <property type="entry name" value="Aminopeptidase_N-like_N_sf"/>
</dbReference>
<evidence type="ECO:0000256" key="12">
    <source>
        <dbReference type="SAM" id="SignalP"/>
    </source>
</evidence>
<accession>F0ZJ98</accession>
<proteinExistence type="inferred from homology"/>
<dbReference type="InterPro" id="IPR024571">
    <property type="entry name" value="ERAP1-like_C_dom"/>
</dbReference>
<dbReference type="eggNOG" id="KOG1046">
    <property type="taxonomic scope" value="Eukaryota"/>
</dbReference>
<dbReference type="FunFam" id="2.60.40.1730:FF:000002">
    <property type="entry name" value="Aminopeptidase"/>
    <property type="match status" value="1"/>
</dbReference>
<dbReference type="SUPFAM" id="SSF55486">
    <property type="entry name" value="Metalloproteases ('zincins'), catalytic domain"/>
    <property type="match status" value="1"/>
</dbReference>
<evidence type="ECO:0000256" key="2">
    <source>
        <dbReference type="ARBA" id="ARBA00022438"/>
    </source>
</evidence>
<dbReference type="Pfam" id="PF11838">
    <property type="entry name" value="ERAP1_C"/>
    <property type="match status" value="1"/>
</dbReference>
<keyword evidence="4 9" id="KW-0479">Metal-binding</keyword>
<dbReference type="MEROPS" id="M01.A31"/>
<evidence type="ECO:0000256" key="1">
    <source>
        <dbReference type="ARBA" id="ARBA00010136"/>
    </source>
</evidence>
<dbReference type="PRINTS" id="PR00756">
    <property type="entry name" value="ALADIPTASE"/>
</dbReference>
<evidence type="ECO:0000313" key="17">
    <source>
        <dbReference type="Proteomes" id="UP000001064"/>
    </source>
</evidence>
<dbReference type="Pfam" id="PF01433">
    <property type="entry name" value="Peptidase_M1"/>
    <property type="match status" value="1"/>
</dbReference>
<dbReference type="EC" id="3.4.11.-" evidence="11"/>
<dbReference type="InterPro" id="IPR034016">
    <property type="entry name" value="M1_APN-typ"/>
</dbReference>
<keyword evidence="7 11" id="KW-0482">Metalloprotease</keyword>
<dbReference type="InterPro" id="IPR050344">
    <property type="entry name" value="Peptidase_M1_aminopeptidases"/>
</dbReference>
<dbReference type="GO" id="GO:0008270">
    <property type="term" value="F:zinc ion binding"/>
    <property type="evidence" value="ECO:0007669"/>
    <property type="project" value="UniProtKB-UniRule"/>
</dbReference>
<dbReference type="FunFam" id="1.25.50.20:FF:000002">
    <property type="entry name" value="Aminopeptidase"/>
    <property type="match status" value="1"/>
</dbReference>
<dbReference type="EMBL" id="GL871041">
    <property type="protein sequence ID" value="EGC35999.1"/>
    <property type="molecule type" value="Genomic_DNA"/>
</dbReference>
<evidence type="ECO:0000256" key="4">
    <source>
        <dbReference type="ARBA" id="ARBA00022723"/>
    </source>
</evidence>
<reference evidence="17" key="1">
    <citation type="journal article" date="2011" name="Genome Biol.">
        <title>Comparative genomics of the social amoebae Dictyostelium discoideum and Dictyostelium purpureum.</title>
        <authorList>
            <consortium name="US DOE Joint Genome Institute (JGI-PGF)"/>
            <person name="Sucgang R."/>
            <person name="Kuo A."/>
            <person name="Tian X."/>
            <person name="Salerno W."/>
            <person name="Parikh A."/>
            <person name="Feasley C.L."/>
            <person name="Dalin E."/>
            <person name="Tu H."/>
            <person name="Huang E."/>
            <person name="Barry K."/>
            <person name="Lindquist E."/>
            <person name="Shapiro H."/>
            <person name="Bruce D."/>
            <person name="Schmutz J."/>
            <person name="Salamov A."/>
            <person name="Fey P."/>
            <person name="Gaudet P."/>
            <person name="Anjard C."/>
            <person name="Babu M.M."/>
            <person name="Basu S."/>
            <person name="Bushmanova Y."/>
            <person name="van der Wel H."/>
            <person name="Katoh-Kurasawa M."/>
            <person name="Dinh C."/>
            <person name="Coutinho P.M."/>
            <person name="Saito T."/>
            <person name="Elias M."/>
            <person name="Schaap P."/>
            <person name="Kay R.R."/>
            <person name="Henrissat B."/>
            <person name="Eichinger L."/>
            <person name="Rivero F."/>
            <person name="Putnam N.H."/>
            <person name="West C.M."/>
            <person name="Loomis W.F."/>
            <person name="Chisholm R.L."/>
            <person name="Shaulsky G."/>
            <person name="Strassmann J.E."/>
            <person name="Queller D.C."/>
            <person name="Kuspa A."/>
            <person name="Grigoriev I.V."/>
        </authorList>
    </citation>
    <scope>NUCLEOTIDE SEQUENCE [LARGE SCALE GENOMIC DNA]</scope>
    <source>
        <strain evidence="17">QSDP1</strain>
    </source>
</reference>
<feature type="site" description="Transition state stabilizer" evidence="10">
    <location>
        <position position="422"/>
    </location>
</feature>
<dbReference type="Proteomes" id="UP000001064">
    <property type="component" value="Unassembled WGS sequence"/>
</dbReference>
<keyword evidence="2 11" id="KW-0031">Aminopeptidase</keyword>
<dbReference type="AlphaFoldDB" id="F0ZJ98"/>
<feature type="domain" description="ERAP1-like C-terminal" evidence="14">
    <location>
        <begin position="561"/>
        <end position="876"/>
    </location>
</feature>
<dbReference type="STRING" id="5786.F0ZJ98"/>
<sequence>MKWQTNIFFIFFYIFIVLASAKKPSKVPINELYLIDKVDRLVLPGNVVPRVYNVHLNTKNIKSFKYKGEEDILLDIVKKTDTIVIHSSEIEIESAEILNNKAKEIKYSVDEEVAVFKFKKELPVSRNATLKIRFRGKINDKGRGFYRSKYLVDGIEHLIYSTQMEASDVRRVFPSFDEPSYKAIFNLKLTIDKDLQAISNTAEKKVTENKRDKSRAIEFKPTPKMSTYLVAFVIGDIEYNEGYSSIDKTRVRVYKGKGVKESSELALQIAIKTLDFFVDYFNISYPLKDLKLVAIPDFTFYAMENMGLLTFEDIYLLTSDKATLVNNKELVDMIAHEISHQWFGNLVTMEWWSMIWLNEGFAEFFGYFASASLYPEWNVWLEFSQNIYNKALYLDSLSSTHPVQLTVRTTSQIAEIFDDISYDKGASIVKMIQNLLGPDNFRNALRYYLKKYSYQNTVTQNLWHSFSLFSNGLNVSEFVNNYIVYPGYPIISIVPNGNTNTFQISQKRFTFDSATSTNKSSVIWNCFIKFQTEYGEFDFLLNKESDVITVPHPFNFSAGDWIKPNYGQSQFYRIEYSEHLLLPLVPKIKSLELPAVDRLGVLSDVFNSAKALSTQTSLFMDLVFGAYKSNESNGDVWTYLIRSVEEIQNIIFNQDYKQRFNNAFTDLLAGLSDSLGFDPKENEDAAITILRTTVNTKLVLLGYEPIINEAKQRYEHFKQDHKTLNPDISKVVFTSILNTGNKTQQDEIIALYLSTTDIAEKKIYLEILSYSAPTLELFNNMLLFSLNSSAVETNNIYFLWNTYKPEFKIHTFNFFVENFSHIDSLFKDNMMYPKLTTTLFCNKINETQLNQIKSFFNDNPVPMAESSIQSDSENIKYNTNWFNSYSFDLLDWLNNNYKL</sequence>
<dbReference type="FunFam" id="1.10.390.10:FF:000006">
    <property type="entry name" value="Puromycin-sensitive aminopeptidase"/>
    <property type="match status" value="1"/>
</dbReference>
<dbReference type="Pfam" id="PF17900">
    <property type="entry name" value="Peptidase_M1_N"/>
    <property type="match status" value="1"/>
</dbReference>
<dbReference type="InterPro" id="IPR001930">
    <property type="entry name" value="Peptidase_M1"/>
</dbReference>
<dbReference type="Gene3D" id="2.60.40.1910">
    <property type="match status" value="1"/>
</dbReference>
<feature type="binding site" evidence="9">
    <location>
        <position position="340"/>
    </location>
    <ligand>
        <name>Zn(2+)</name>
        <dbReference type="ChEBI" id="CHEBI:29105"/>
        <note>catalytic</note>
    </ligand>
</feature>
<evidence type="ECO:0000256" key="10">
    <source>
        <dbReference type="PIRSR" id="PIRSR634016-4"/>
    </source>
</evidence>
<dbReference type="PANTHER" id="PTHR11533">
    <property type="entry name" value="PROTEASE M1 ZINC METALLOPROTEASE"/>
    <property type="match status" value="1"/>
</dbReference>
<evidence type="ECO:0000259" key="15">
    <source>
        <dbReference type="Pfam" id="PF17900"/>
    </source>
</evidence>
<gene>
    <name evidence="16" type="ORF">DICPUDRAFT_47371</name>
</gene>
<evidence type="ECO:0000256" key="7">
    <source>
        <dbReference type="ARBA" id="ARBA00023049"/>
    </source>
</evidence>
<dbReference type="Gene3D" id="1.10.390.10">
    <property type="entry name" value="Neutral Protease Domain 2"/>
    <property type="match status" value="1"/>
</dbReference>
<dbReference type="InterPro" id="IPR014782">
    <property type="entry name" value="Peptidase_M1_dom"/>
</dbReference>
<dbReference type="GO" id="GO:0005576">
    <property type="term" value="C:extracellular region"/>
    <property type="evidence" value="ECO:0000318"/>
    <property type="project" value="GO_Central"/>
</dbReference>
<dbReference type="CDD" id="cd09601">
    <property type="entry name" value="M1_APN-Q_like"/>
    <property type="match status" value="1"/>
</dbReference>
<dbReference type="InterPro" id="IPR045357">
    <property type="entry name" value="Aminopeptidase_N-like_N"/>
</dbReference>